<dbReference type="Gene3D" id="1.10.3720.10">
    <property type="entry name" value="MetI-like"/>
    <property type="match status" value="1"/>
</dbReference>
<dbReference type="PANTHER" id="PTHR30450:SF14">
    <property type="entry name" value="TRANSPORTER, PERMEASE PROTEIN, PUTATIVE-RELATED"/>
    <property type="match status" value="1"/>
</dbReference>
<dbReference type="CDD" id="cd06261">
    <property type="entry name" value="TM_PBP2"/>
    <property type="match status" value="1"/>
</dbReference>
<feature type="transmembrane region" description="Helical" evidence="7">
    <location>
        <begin position="55"/>
        <end position="77"/>
    </location>
</feature>
<keyword evidence="6 7" id="KW-0472">Membrane</keyword>
<name>A0ABY4E731_9NEIS</name>
<keyword evidence="4 7" id="KW-0812">Transmembrane</keyword>
<keyword evidence="10" id="KW-1185">Reference proteome</keyword>
<organism evidence="9 10">
    <name type="scientific">Vitreoscilla massiliensis</name>
    <dbReference type="NCBI Taxonomy" id="1689272"/>
    <lineage>
        <taxon>Bacteria</taxon>
        <taxon>Pseudomonadati</taxon>
        <taxon>Pseudomonadota</taxon>
        <taxon>Betaproteobacteria</taxon>
        <taxon>Neisseriales</taxon>
        <taxon>Neisseriaceae</taxon>
        <taxon>Vitreoscilla</taxon>
    </lineage>
</organism>
<evidence type="ECO:0000313" key="10">
    <source>
        <dbReference type="Proteomes" id="UP000832011"/>
    </source>
</evidence>
<evidence type="ECO:0000313" key="9">
    <source>
        <dbReference type="EMBL" id="UOO90690.1"/>
    </source>
</evidence>
<evidence type="ECO:0000256" key="7">
    <source>
        <dbReference type="RuleBase" id="RU363032"/>
    </source>
</evidence>
<evidence type="ECO:0000259" key="8">
    <source>
        <dbReference type="PROSITE" id="PS50928"/>
    </source>
</evidence>
<feature type="transmembrane region" description="Helical" evidence="7">
    <location>
        <begin position="20"/>
        <end position="43"/>
    </location>
</feature>
<dbReference type="RefSeq" id="WP_058305014.1">
    <property type="nucleotide sequence ID" value="NZ_CABKVG010000005.1"/>
</dbReference>
<protein>
    <submittedName>
        <fullName evidence="9">ABC transporter permease</fullName>
    </submittedName>
</protein>
<evidence type="ECO:0000256" key="6">
    <source>
        <dbReference type="ARBA" id="ARBA00023136"/>
    </source>
</evidence>
<dbReference type="Proteomes" id="UP000832011">
    <property type="component" value="Chromosome"/>
</dbReference>
<keyword evidence="2 7" id="KW-0813">Transport</keyword>
<evidence type="ECO:0000256" key="5">
    <source>
        <dbReference type="ARBA" id="ARBA00022989"/>
    </source>
</evidence>
<feature type="domain" description="ABC transmembrane type-1" evidence="8">
    <location>
        <begin position="15"/>
        <end position="209"/>
    </location>
</feature>
<keyword evidence="3" id="KW-1003">Cell membrane</keyword>
<feature type="transmembrane region" description="Helical" evidence="7">
    <location>
        <begin position="83"/>
        <end position="103"/>
    </location>
</feature>
<evidence type="ECO:0000256" key="4">
    <source>
        <dbReference type="ARBA" id="ARBA00022692"/>
    </source>
</evidence>
<dbReference type="InterPro" id="IPR000515">
    <property type="entry name" value="MetI-like"/>
</dbReference>
<evidence type="ECO:0000256" key="1">
    <source>
        <dbReference type="ARBA" id="ARBA00004651"/>
    </source>
</evidence>
<accession>A0ABY4E731</accession>
<dbReference type="PANTHER" id="PTHR30450">
    <property type="entry name" value="ABC TRANSPORTER PERMEASE"/>
    <property type="match status" value="1"/>
</dbReference>
<feature type="transmembrane region" description="Helical" evidence="7">
    <location>
        <begin position="148"/>
        <end position="169"/>
    </location>
</feature>
<gene>
    <name evidence="9" type="ORF">LVJ82_06910</name>
</gene>
<dbReference type="SUPFAM" id="SSF161098">
    <property type="entry name" value="MetI-like"/>
    <property type="match status" value="1"/>
</dbReference>
<dbReference type="EMBL" id="CP091511">
    <property type="protein sequence ID" value="UOO90690.1"/>
    <property type="molecule type" value="Genomic_DNA"/>
</dbReference>
<dbReference type="InterPro" id="IPR035906">
    <property type="entry name" value="MetI-like_sf"/>
</dbReference>
<dbReference type="PROSITE" id="PS50928">
    <property type="entry name" value="ABC_TM1"/>
    <property type="match status" value="1"/>
</dbReference>
<dbReference type="Pfam" id="PF00528">
    <property type="entry name" value="BPD_transp_1"/>
    <property type="match status" value="1"/>
</dbReference>
<comment type="similarity">
    <text evidence="7">Belongs to the binding-protein-dependent transport system permease family.</text>
</comment>
<reference evidence="9 10" key="1">
    <citation type="journal article" date="2022" name="Res Sq">
        <title>Evolution of multicellular longitudinally dividing oral cavity symbionts (Neisseriaceae).</title>
        <authorList>
            <person name="Nyongesa S."/>
            <person name="Weber P."/>
            <person name="Bernet E."/>
            <person name="Pullido F."/>
            <person name="Nieckarz M."/>
            <person name="Delaby M."/>
            <person name="Nieves C."/>
            <person name="Viehboeck T."/>
            <person name="Krause N."/>
            <person name="Rivera-Millot A."/>
            <person name="Nakamura A."/>
            <person name="Vischer N."/>
            <person name="VanNieuwenhze M."/>
            <person name="Brun Y."/>
            <person name="Cava F."/>
            <person name="Bulgheresi S."/>
            <person name="Veyrier F."/>
        </authorList>
    </citation>
    <scope>NUCLEOTIDE SEQUENCE [LARGE SCALE GENOMIC DNA]</scope>
    <source>
        <strain evidence="9 10">SN4</strain>
    </source>
</reference>
<evidence type="ECO:0000256" key="2">
    <source>
        <dbReference type="ARBA" id="ARBA00022448"/>
    </source>
</evidence>
<feature type="transmembrane region" description="Helical" evidence="7">
    <location>
        <begin position="189"/>
        <end position="213"/>
    </location>
</feature>
<dbReference type="InterPro" id="IPR051322">
    <property type="entry name" value="AA_ABC_Transporter_Permease"/>
</dbReference>
<evidence type="ECO:0000256" key="3">
    <source>
        <dbReference type="ARBA" id="ARBA00022475"/>
    </source>
</evidence>
<comment type="subcellular location">
    <subcellularLocation>
        <location evidence="1 7">Cell membrane</location>
        <topology evidence="1 7">Multi-pass membrane protein</topology>
    </subcellularLocation>
</comment>
<keyword evidence="5 7" id="KW-1133">Transmembrane helix</keyword>
<sequence>MFETSLSAAQVTQALYETFVMLGLSLAIGGLWGLVQGTVMVLIRENGVRPNVALFRFLTPIINTLRSVPFIILLIALIPITKFIVSTSIGTMAAVVPLSLYIGPYIGRLVETSLLEVGNGIIETARSLGASTWQIVWHFLLPEARQSLVLNLTTATIGLLGATTMAGAVGAGGIGDLAISYGYQRFDTGAVLITVLILIAIVQVIQFSGEFIAKRLA</sequence>
<proteinExistence type="inferred from homology"/>